<dbReference type="AlphaFoldDB" id="A0A1H0CQM5"/>
<evidence type="ECO:0000256" key="6">
    <source>
        <dbReference type="ARBA" id="ARBA00023002"/>
    </source>
</evidence>
<dbReference type="PANTHER" id="PTHR48069:SF3">
    <property type="entry name" value="DIHYDROFOLATE REDUCTASE"/>
    <property type="match status" value="1"/>
</dbReference>
<evidence type="ECO:0000259" key="10">
    <source>
        <dbReference type="PROSITE" id="PS51330"/>
    </source>
</evidence>
<evidence type="ECO:0000256" key="1">
    <source>
        <dbReference type="ARBA" id="ARBA00004903"/>
    </source>
</evidence>
<dbReference type="STRING" id="237069.SAMN05216498_2630"/>
<dbReference type="FunFam" id="3.40.430.10:FF:000001">
    <property type="entry name" value="Dihydrofolate reductase"/>
    <property type="match status" value="1"/>
</dbReference>
<comment type="pathway">
    <text evidence="1 8">Cofactor biosynthesis; tetrahydrofolate biosynthesis; 5,6,7,8-tetrahydrofolate from 7,8-dihydrofolate: step 1/1.</text>
</comment>
<protein>
    <recommendedName>
        <fullName evidence="3 8">Dihydrofolate reductase</fullName>
        <ecNumber evidence="3 8">1.5.1.3</ecNumber>
    </recommendedName>
</protein>
<dbReference type="EC" id="1.5.1.3" evidence="3 8"/>
<dbReference type="InterPro" id="IPR024072">
    <property type="entry name" value="DHFR-like_dom_sf"/>
</dbReference>
<evidence type="ECO:0000313" key="12">
    <source>
        <dbReference type="Proteomes" id="UP000199334"/>
    </source>
</evidence>
<evidence type="ECO:0000256" key="9">
    <source>
        <dbReference type="RuleBase" id="RU004474"/>
    </source>
</evidence>
<gene>
    <name evidence="11" type="ORF">SAMN05216498_2630</name>
</gene>
<dbReference type="Gene3D" id="3.40.430.10">
    <property type="entry name" value="Dihydrofolate Reductase, subunit A"/>
    <property type="match status" value="1"/>
</dbReference>
<dbReference type="GO" id="GO:0006730">
    <property type="term" value="P:one-carbon metabolic process"/>
    <property type="evidence" value="ECO:0007669"/>
    <property type="project" value="UniProtKB-KW"/>
</dbReference>
<dbReference type="RefSeq" id="WP_093857041.1">
    <property type="nucleotide sequence ID" value="NZ_BJVZ01000002.1"/>
</dbReference>
<dbReference type="PROSITE" id="PS51330">
    <property type="entry name" value="DHFR_2"/>
    <property type="match status" value="1"/>
</dbReference>
<evidence type="ECO:0000256" key="3">
    <source>
        <dbReference type="ARBA" id="ARBA00012856"/>
    </source>
</evidence>
<dbReference type="PIRSF" id="PIRSF000194">
    <property type="entry name" value="DHFR"/>
    <property type="match status" value="1"/>
</dbReference>
<reference evidence="11 12" key="1">
    <citation type="submission" date="2016-10" db="EMBL/GenBank/DDBJ databases">
        <authorList>
            <person name="de Groot N.N."/>
        </authorList>
    </citation>
    <scope>NUCLEOTIDE SEQUENCE [LARGE SCALE GENOMIC DNA]</scope>
    <source>
        <strain evidence="11 12">CGMCC 1.3442</strain>
    </source>
</reference>
<dbReference type="SUPFAM" id="SSF53597">
    <property type="entry name" value="Dihydrofolate reductase-like"/>
    <property type="match status" value="1"/>
</dbReference>
<name>A0A1H0CQM5_9BACI</name>
<dbReference type="OrthoDB" id="9804315at2"/>
<comment type="catalytic activity">
    <reaction evidence="8">
        <text>(6S)-5,6,7,8-tetrahydrofolate + NADP(+) = 7,8-dihydrofolate + NADPH + H(+)</text>
        <dbReference type="Rhea" id="RHEA:15009"/>
        <dbReference type="ChEBI" id="CHEBI:15378"/>
        <dbReference type="ChEBI" id="CHEBI:57451"/>
        <dbReference type="ChEBI" id="CHEBI:57453"/>
        <dbReference type="ChEBI" id="CHEBI:57783"/>
        <dbReference type="ChEBI" id="CHEBI:58349"/>
        <dbReference type="EC" id="1.5.1.3"/>
    </reaction>
</comment>
<organism evidence="11 12">
    <name type="scientific">Tenuibacillus multivorans</name>
    <dbReference type="NCBI Taxonomy" id="237069"/>
    <lineage>
        <taxon>Bacteria</taxon>
        <taxon>Bacillati</taxon>
        <taxon>Bacillota</taxon>
        <taxon>Bacilli</taxon>
        <taxon>Bacillales</taxon>
        <taxon>Bacillaceae</taxon>
        <taxon>Tenuibacillus</taxon>
    </lineage>
</organism>
<dbReference type="GO" id="GO:0046452">
    <property type="term" value="P:dihydrofolate metabolic process"/>
    <property type="evidence" value="ECO:0007669"/>
    <property type="project" value="TreeGrafter"/>
</dbReference>
<dbReference type="CDD" id="cd00209">
    <property type="entry name" value="DHFR"/>
    <property type="match status" value="1"/>
</dbReference>
<dbReference type="GO" id="GO:0070401">
    <property type="term" value="F:NADP+ binding"/>
    <property type="evidence" value="ECO:0007669"/>
    <property type="project" value="UniProtKB-ARBA"/>
</dbReference>
<comment type="function">
    <text evidence="7 8">Key enzyme in folate metabolism. Catalyzes an essential reaction for de novo glycine and purine synthesis, and for DNA precursor synthesis.</text>
</comment>
<dbReference type="GO" id="GO:0046654">
    <property type="term" value="P:tetrahydrofolate biosynthetic process"/>
    <property type="evidence" value="ECO:0007669"/>
    <property type="project" value="UniProtKB-UniPathway"/>
</dbReference>
<keyword evidence="5 8" id="KW-0521">NADP</keyword>
<comment type="similarity">
    <text evidence="2 8 9">Belongs to the dihydrofolate reductase family.</text>
</comment>
<feature type="domain" description="DHFR" evidence="10">
    <location>
        <begin position="1"/>
        <end position="158"/>
    </location>
</feature>
<dbReference type="PANTHER" id="PTHR48069">
    <property type="entry name" value="DIHYDROFOLATE REDUCTASE"/>
    <property type="match status" value="1"/>
</dbReference>
<evidence type="ECO:0000256" key="4">
    <source>
        <dbReference type="ARBA" id="ARBA00022563"/>
    </source>
</evidence>
<keyword evidence="12" id="KW-1185">Reference proteome</keyword>
<sequence length="162" mass="19116">MLSFIFAMDEQQVIGKDNELPWYLPNDLKYFKKVTTGHTIIMGRKTFSSIGRPLPNRTNIVMTRDKNFQVEGCTVVHSIDELEPFLKEDEVFLIGGSELFKLAFPRADRLYITLIHETFDGDTYFPDIDFSDWEKIEEIKGKTDEKNKYEHTYYIYDRKHSV</sequence>
<dbReference type="Proteomes" id="UP000199334">
    <property type="component" value="Unassembled WGS sequence"/>
</dbReference>
<dbReference type="GO" id="GO:0005829">
    <property type="term" value="C:cytosol"/>
    <property type="evidence" value="ECO:0007669"/>
    <property type="project" value="TreeGrafter"/>
</dbReference>
<dbReference type="Pfam" id="PF00186">
    <property type="entry name" value="DHFR_1"/>
    <property type="match status" value="1"/>
</dbReference>
<evidence type="ECO:0000256" key="2">
    <source>
        <dbReference type="ARBA" id="ARBA00009539"/>
    </source>
</evidence>
<dbReference type="PRINTS" id="PR00070">
    <property type="entry name" value="DHFR"/>
</dbReference>
<evidence type="ECO:0000313" key="11">
    <source>
        <dbReference type="EMBL" id="SDN60136.1"/>
    </source>
</evidence>
<keyword evidence="6 8" id="KW-0560">Oxidoreductase</keyword>
<evidence type="ECO:0000256" key="7">
    <source>
        <dbReference type="ARBA" id="ARBA00025067"/>
    </source>
</evidence>
<evidence type="ECO:0000256" key="8">
    <source>
        <dbReference type="PIRNR" id="PIRNR000194"/>
    </source>
</evidence>
<dbReference type="PROSITE" id="PS00075">
    <property type="entry name" value="DHFR_1"/>
    <property type="match status" value="1"/>
</dbReference>
<dbReference type="UniPathway" id="UPA00077">
    <property type="reaction ID" value="UER00158"/>
</dbReference>
<dbReference type="EMBL" id="FNIG01000006">
    <property type="protein sequence ID" value="SDN60136.1"/>
    <property type="molecule type" value="Genomic_DNA"/>
</dbReference>
<dbReference type="GO" id="GO:0004146">
    <property type="term" value="F:dihydrofolate reductase activity"/>
    <property type="evidence" value="ECO:0007669"/>
    <property type="project" value="UniProtKB-EC"/>
</dbReference>
<evidence type="ECO:0000256" key="5">
    <source>
        <dbReference type="ARBA" id="ARBA00022857"/>
    </source>
</evidence>
<dbReference type="InterPro" id="IPR012259">
    <property type="entry name" value="DHFR"/>
</dbReference>
<accession>A0A1H0CQM5</accession>
<dbReference type="InterPro" id="IPR017925">
    <property type="entry name" value="DHFR_CS"/>
</dbReference>
<dbReference type="InterPro" id="IPR001796">
    <property type="entry name" value="DHFR_dom"/>
</dbReference>
<proteinExistence type="inferred from homology"/>
<keyword evidence="4 8" id="KW-0554">One-carbon metabolism</keyword>
<dbReference type="GO" id="GO:0046655">
    <property type="term" value="P:folic acid metabolic process"/>
    <property type="evidence" value="ECO:0007669"/>
    <property type="project" value="TreeGrafter"/>
</dbReference>